<keyword evidence="1" id="KW-0813">Transport</keyword>
<evidence type="ECO:0000313" key="10">
    <source>
        <dbReference type="Proteomes" id="UP000323671"/>
    </source>
</evidence>
<feature type="region of interest" description="Disordered" evidence="7">
    <location>
        <begin position="1"/>
        <end position="26"/>
    </location>
</feature>
<name>A0A5C1E4Y0_9RHOO</name>
<dbReference type="EMBL" id="CP022579">
    <property type="protein sequence ID" value="QEL63579.1"/>
    <property type="molecule type" value="Genomic_DNA"/>
</dbReference>
<dbReference type="KEGG" id="otr:OTERR_01030"/>
<proteinExistence type="predicted"/>
<dbReference type="InterPro" id="IPR009056">
    <property type="entry name" value="Cyt_c-like_dom"/>
</dbReference>
<evidence type="ECO:0000256" key="1">
    <source>
        <dbReference type="ARBA" id="ARBA00022448"/>
    </source>
</evidence>
<dbReference type="InterPro" id="IPR002323">
    <property type="entry name" value="Cyt_CIE"/>
</dbReference>
<evidence type="ECO:0000259" key="8">
    <source>
        <dbReference type="PROSITE" id="PS51007"/>
    </source>
</evidence>
<organism evidence="9 10">
    <name type="scientific">Oryzomicrobium terrae</name>
    <dbReference type="NCBI Taxonomy" id="1735038"/>
    <lineage>
        <taxon>Bacteria</taxon>
        <taxon>Pseudomonadati</taxon>
        <taxon>Pseudomonadota</taxon>
        <taxon>Betaproteobacteria</taxon>
        <taxon>Rhodocyclales</taxon>
        <taxon>Rhodocyclaceae</taxon>
        <taxon>Oryzomicrobium</taxon>
    </lineage>
</organism>
<dbReference type="AlphaFoldDB" id="A0A5C1E4Y0"/>
<feature type="compositionally biased region" description="Low complexity" evidence="7">
    <location>
        <begin position="181"/>
        <end position="214"/>
    </location>
</feature>
<evidence type="ECO:0000256" key="6">
    <source>
        <dbReference type="PROSITE-ProRule" id="PRU00433"/>
    </source>
</evidence>
<dbReference type="Proteomes" id="UP000323671">
    <property type="component" value="Chromosome"/>
</dbReference>
<keyword evidence="4" id="KW-0249">Electron transport</keyword>
<keyword evidence="5 6" id="KW-0408">Iron</keyword>
<protein>
    <submittedName>
        <fullName evidence="9">Cytochrome c</fullName>
    </submittedName>
</protein>
<dbReference type="GO" id="GO:0009055">
    <property type="term" value="F:electron transfer activity"/>
    <property type="evidence" value="ECO:0007669"/>
    <property type="project" value="InterPro"/>
</dbReference>
<dbReference type="PANTHER" id="PTHR40942">
    <property type="match status" value="1"/>
</dbReference>
<dbReference type="PANTHER" id="PTHR40942:SF4">
    <property type="entry name" value="CYTOCHROME C5"/>
    <property type="match status" value="1"/>
</dbReference>
<dbReference type="GO" id="GO:0020037">
    <property type="term" value="F:heme binding"/>
    <property type="evidence" value="ECO:0007669"/>
    <property type="project" value="InterPro"/>
</dbReference>
<dbReference type="Gene3D" id="1.10.760.10">
    <property type="entry name" value="Cytochrome c-like domain"/>
    <property type="match status" value="1"/>
</dbReference>
<keyword evidence="10" id="KW-1185">Reference proteome</keyword>
<keyword evidence="2 6" id="KW-0349">Heme</keyword>
<dbReference type="GO" id="GO:0005506">
    <property type="term" value="F:iron ion binding"/>
    <property type="evidence" value="ECO:0007669"/>
    <property type="project" value="InterPro"/>
</dbReference>
<evidence type="ECO:0000256" key="3">
    <source>
        <dbReference type="ARBA" id="ARBA00022723"/>
    </source>
</evidence>
<accession>A0A5C1E4Y0</accession>
<evidence type="ECO:0000256" key="7">
    <source>
        <dbReference type="SAM" id="MobiDB-lite"/>
    </source>
</evidence>
<dbReference type="RefSeq" id="WP_054619796.1">
    <property type="nucleotide sequence ID" value="NZ_CP022579.1"/>
</dbReference>
<evidence type="ECO:0000256" key="4">
    <source>
        <dbReference type="ARBA" id="ARBA00022982"/>
    </source>
</evidence>
<dbReference type="SUPFAM" id="SSF46626">
    <property type="entry name" value="Cytochrome c"/>
    <property type="match status" value="1"/>
</dbReference>
<feature type="region of interest" description="Disordered" evidence="7">
    <location>
        <begin position="176"/>
        <end position="214"/>
    </location>
</feature>
<dbReference type="PROSITE" id="PS51007">
    <property type="entry name" value="CYTC"/>
    <property type="match status" value="1"/>
</dbReference>
<dbReference type="Pfam" id="PF13442">
    <property type="entry name" value="Cytochrome_CBB3"/>
    <property type="match status" value="1"/>
</dbReference>
<sequence>MSAPCTRGAAPQRSTPHGRSGAPGPGLGMAGLTLLAGLLGGGLAEAEDARRDKRPAALQAQAGLAGSAGADRAEERDGAAVYAQVCAACHGDGTLGAPRFGDVRRWRGLIKEGLDDLVPSALAGIRAMPPRGGDATLTDRDVARAVIHMTNAAGARFAEPSAAQLDRWAAKAERRLRKAATKAGGAPAAVASPATSANSANSANAASPARQNTP</sequence>
<gene>
    <name evidence="9" type="ORF">OTERR_01030</name>
</gene>
<evidence type="ECO:0000256" key="5">
    <source>
        <dbReference type="ARBA" id="ARBA00023004"/>
    </source>
</evidence>
<evidence type="ECO:0000313" key="9">
    <source>
        <dbReference type="EMBL" id="QEL63579.1"/>
    </source>
</evidence>
<dbReference type="PRINTS" id="PR00607">
    <property type="entry name" value="CYTCHROMECIE"/>
</dbReference>
<evidence type="ECO:0000256" key="2">
    <source>
        <dbReference type="ARBA" id="ARBA00022617"/>
    </source>
</evidence>
<feature type="domain" description="Cytochrome c" evidence="8">
    <location>
        <begin position="73"/>
        <end position="151"/>
    </location>
</feature>
<keyword evidence="3 6" id="KW-0479">Metal-binding</keyword>
<reference evidence="9 10" key="1">
    <citation type="submission" date="2017-07" db="EMBL/GenBank/DDBJ databases">
        <title>Complete genome sequence of Oryzomicrobium terrae TPP412.</title>
        <authorList>
            <person name="Chiu L.-W."/>
            <person name="Lo K.-J."/>
            <person name="Tsai Y.-M."/>
            <person name="Lin S.-S."/>
            <person name="Kuo C.-H."/>
            <person name="Liu C.-T."/>
        </authorList>
    </citation>
    <scope>NUCLEOTIDE SEQUENCE [LARGE SCALE GENOMIC DNA]</scope>
    <source>
        <strain evidence="9 10">TPP412</strain>
    </source>
</reference>
<dbReference type="InterPro" id="IPR036909">
    <property type="entry name" value="Cyt_c-like_dom_sf"/>
</dbReference>